<dbReference type="InterPro" id="IPR036388">
    <property type="entry name" value="WH-like_DNA-bd_sf"/>
</dbReference>
<gene>
    <name evidence="7" type="ORF">MNBD_PLANCTO02-2204</name>
</gene>
<dbReference type="NCBIfam" id="TIGR02989">
    <property type="entry name" value="Sig-70_gvs1"/>
    <property type="match status" value="1"/>
</dbReference>
<sequence>MSSKRSLSFTRSKEFVRLWSSSSRGIFAYIVSLVPHMADAEDIFQETGVTLWEKFSEYKSGTDFTAWGCRIAWYKMLSNSKLKKRWCIADDNLHETILSETIKMTDLLELQHEALQHCVQKLSLKDRNLLVQRYQEEQSVKQIASFFKRSCDAIYKALQRIHNTLYDCVNREISSDGTS</sequence>
<proteinExistence type="inferred from homology"/>
<dbReference type="Gene3D" id="1.10.10.10">
    <property type="entry name" value="Winged helix-like DNA-binding domain superfamily/Winged helix DNA-binding domain"/>
    <property type="match status" value="1"/>
</dbReference>
<dbReference type="InterPro" id="IPR007627">
    <property type="entry name" value="RNA_pol_sigma70_r2"/>
</dbReference>
<reference evidence="7" key="1">
    <citation type="submission" date="2018-06" db="EMBL/GenBank/DDBJ databases">
        <authorList>
            <person name="Zhirakovskaya E."/>
        </authorList>
    </citation>
    <scope>NUCLEOTIDE SEQUENCE</scope>
</reference>
<evidence type="ECO:0000256" key="3">
    <source>
        <dbReference type="ARBA" id="ARBA00023082"/>
    </source>
</evidence>
<dbReference type="InterPro" id="IPR013249">
    <property type="entry name" value="RNA_pol_sigma70_r4_t2"/>
</dbReference>
<dbReference type="SUPFAM" id="SSF88946">
    <property type="entry name" value="Sigma2 domain of RNA polymerase sigma factors"/>
    <property type="match status" value="1"/>
</dbReference>
<feature type="domain" description="RNA polymerase sigma-70 region 2" evidence="5">
    <location>
        <begin position="23"/>
        <end position="78"/>
    </location>
</feature>
<dbReference type="InterPro" id="IPR014331">
    <property type="entry name" value="RNA_pol_sigma70_ECF_RHOBA"/>
</dbReference>
<name>A0A3B1E4X9_9ZZZZ</name>
<evidence type="ECO:0000259" key="6">
    <source>
        <dbReference type="Pfam" id="PF08281"/>
    </source>
</evidence>
<feature type="domain" description="RNA polymerase sigma factor 70 region 4 type 2" evidence="6">
    <location>
        <begin position="113"/>
        <end position="160"/>
    </location>
</feature>
<evidence type="ECO:0000256" key="1">
    <source>
        <dbReference type="ARBA" id="ARBA00010641"/>
    </source>
</evidence>
<dbReference type="GO" id="GO:0003677">
    <property type="term" value="F:DNA binding"/>
    <property type="evidence" value="ECO:0007669"/>
    <property type="project" value="InterPro"/>
</dbReference>
<accession>A0A3B1E4X9</accession>
<dbReference type="PANTHER" id="PTHR43133:SF51">
    <property type="entry name" value="RNA POLYMERASE SIGMA FACTOR"/>
    <property type="match status" value="1"/>
</dbReference>
<dbReference type="SUPFAM" id="SSF88659">
    <property type="entry name" value="Sigma3 and sigma4 domains of RNA polymerase sigma factors"/>
    <property type="match status" value="1"/>
</dbReference>
<evidence type="ECO:0000256" key="4">
    <source>
        <dbReference type="ARBA" id="ARBA00023163"/>
    </source>
</evidence>
<keyword evidence="3" id="KW-0731">Sigma factor</keyword>
<evidence type="ECO:0000259" key="5">
    <source>
        <dbReference type="Pfam" id="PF04542"/>
    </source>
</evidence>
<dbReference type="InterPro" id="IPR039425">
    <property type="entry name" value="RNA_pol_sigma-70-like"/>
</dbReference>
<keyword evidence="4" id="KW-0804">Transcription</keyword>
<keyword evidence="2" id="KW-0805">Transcription regulation</keyword>
<evidence type="ECO:0000256" key="2">
    <source>
        <dbReference type="ARBA" id="ARBA00023015"/>
    </source>
</evidence>
<evidence type="ECO:0000313" key="7">
    <source>
        <dbReference type="EMBL" id="VAX41085.1"/>
    </source>
</evidence>
<dbReference type="InterPro" id="IPR013324">
    <property type="entry name" value="RNA_pol_sigma_r3/r4-like"/>
</dbReference>
<dbReference type="InterPro" id="IPR014284">
    <property type="entry name" value="RNA_pol_sigma-70_dom"/>
</dbReference>
<dbReference type="Gene3D" id="1.10.1740.10">
    <property type="match status" value="1"/>
</dbReference>
<comment type="similarity">
    <text evidence="1">Belongs to the sigma-70 factor family. ECF subfamily.</text>
</comment>
<evidence type="ECO:0008006" key="8">
    <source>
        <dbReference type="Google" id="ProtNLM"/>
    </source>
</evidence>
<organism evidence="7">
    <name type="scientific">hydrothermal vent metagenome</name>
    <dbReference type="NCBI Taxonomy" id="652676"/>
    <lineage>
        <taxon>unclassified sequences</taxon>
        <taxon>metagenomes</taxon>
        <taxon>ecological metagenomes</taxon>
    </lineage>
</organism>
<dbReference type="PANTHER" id="PTHR43133">
    <property type="entry name" value="RNA POLYMERASE ECF-TYPE SIGMA FACTO"/>
    <property type="match status" value="1"/>
</dbReference>
<dbReference type="GO" id="GO:0016987">
    <property type="term" value="F:sigma factor activity"/>
    <property type="evidence" value="ECO:0007669"/>
    <property type="project" value="UniProtKB-KW"/>
</dbReference>
<dbReference type="Pfam" id="PF04542">
    <property type="entry name" value="Sigma70_r2"/>
    <property type="match status" value="1"/>
</dbReference>
<dbReference type="GO" id="GO:0006352">
    <property type="term" value="P:DNA-templated transcription initiation"/>
    <property type="evidence" value="ECO:0007669"/>
    <property type="project" value="InterPro"/>
</dbReference>
<dbReference type="NCBIfam" id="TIGR02937">
    <property type="entry name" value="sigma70-ECF"/>
    <property type="match status" value="1"/>
</dbReference>
<dbReference type="Pfam" id="PF08281">
    <property type="entry name" value="Sigma70_r4_2"/>
    <property type="match status" value="1"/>
</dbReference>
<dbReference type="EMBL" id="UOGL01000512">
    <property type="protein sequence ID" value="VAX41085.1"/>
    <property type="molecule type" value="Genomic_DNA"/>
</dbReference>
<protein>
    <recommendedName>
        <fullName evidence="8">RNA polymerase sigma-70 region 2 domain-containing protein</fullName>
    </recommendedName>
</protein>
<dbReference type="InterPro" id="IPR013325">
    <property type="entry name" value="RNA_pol_sigma_r2"/>
</dbReference>
<dbReference type="AlphaFoldDB" id="A0A3B1E4X9"/>